<organism evidence="2 3">
    <name type="scientific">Burkholderia thailandensis (strain ATCC 700388 / DSM 13276 / CCUG 48851 / CIP 106301 / E264)</name>
    <dbReference type="NCBI Taxonomy" id="271848"/>
    <lineage>
        <taxon>Bacteria</taxon>
        <taxon>Pseudomonadati</taxon>
        <taxon>Pseudomonadota</taxon>
        <taxon>Betaproteobacteria</taxon>
        <taxon>Burkholderiales</taxon>
        <taxon>Burkholderiaceae</taxon>
        <taxon>Burkholderia</taxon>
        <taxon>pseudomallei group</taxon>
    </lineage>
</organism>
<evidence type="ECO:0000313" key="3">
    <source>
        <dbReference type="Proteomes" id="UP000001930"/>
    </source>
</evidence>
<sequence length="198" mass="20835">MPGGARAVPCASRTRWLEWRLPPLFRGSSSMRVWHSTRSFVGLLFAALAVLLALGGCAALTARDPVRVSVVGIEPLAGQGLEMRFDVKLRLQNPNDAPIDYDGVALDLELNGRPFASGVSDARGTVPRFGEQVLSVPVTVSAFAAARQAFGLADATESGKLPYVLRGKLAGGLFGSVRFSDSGTLSLPASSSGYTDGR</sequence>
<reference evidence="2 3" key="1">
    <citation type="journal article" date="2005" name="BMC Genomics">
        <title>Bacterial genome adaptation to niches: divergence of the potential virulence genes in three Burkholderia species of different survival strategies.</title>
        <authorList>
            <person name="Kim H.S."/>
            <person name="Schell M.A."/>
            <person name="Yu Y."/>
            <person name="Ulrich R.L."/>
            <person name="Sarria S.H."/>
            <person name="Nierman W.C."/>
            <person name="DeShazer D."/>
        </authorList>
    </citation>
    <scope>NUCLEOTIDE SEQUENCE [LARGE SCALE GENOMIC DNA]</scope>
    <source>
        <strain evidence="3">ATCC 700388 / DSM 13276 / CCUG 48851 / CIP 106301 / E264</strain>
    </source>
</reference>
<evidence type="ECO:0000313" key="2">
    <source>
        <dbReference type="EMBL" id="ABC39290.1"/>
    </source>
</evidence>
<gene>
    <name evidence="2" type="ordered locus">BTH_I2944</name>
</gene>
<keyword evidence="3" id="KW-1185">Reference proteome</keyword>
<dbReference type="Pfam" id="PF03168">
    <property type="entry name" value="LEA_2"/>
    <property type="match status" value="1"/>
</dbReference>
<dbReference type="InterPro" id="IPR013990">
    <property type="entry name" value="WHy-dom"/>
</dbReference>
<dbReference type="Proteomes" id="UP000001930">
    <property type="component" value="Chromosome I"/>
</dbReference>
<dbReference type="SUPFAM" id="SSF117070">
    <property type="entry name" value="LEA14-like"/>
    <property type="match status" value="1"/>
</dbReference>
<dbReference type="HOGENOM" id="CLU_120005_0_0_4"/>
<dbReference type="GO" id="GO:0009269">
    <property type="term" value="P:response to desiccation"/>
    <property type="evidence" value="ECO:0007669"/>
    <property type="project" value="InterPro"/>
</dbReference>
<dbReference type="KEGG" id="bte:BTH_I2944"/>
<accession>Q2SUE8</accession>
<feature type="domain" description="Water stress and hypersensitive response" evidence="1">
    <location>
        <begin position="68"/>
        <end position="188"/>
    </location>
</feature>
<dbReference type="EMBL" id="CP000086">
    <property type="protein sequence ID" value="ABC39290.1"/>
    <property type="molecule type" value="Genomic_DNA"/>
</dbReference>
<protein>
    <recommendedName>
        <fullName evidence="1">Water stress and hypersensitive response domain-containing protein</fullName>
    </recommendedName>
</protein>
<dbReference type="InterPro" id="IPR004864">
    <property type="entry name" value="LEA_2"/>
</dbReference>
<dbReference type="SMART" id="SM00769">
    <property type="entry name" value="WHy"/>
    <property type="match status" value="1"/>
</dbReference>
<evidence type="ECO:0000259" key="1">
    <source>
        <dbReference type="SMART" id="SM00769"/>
    </source>
</evidence>
<name>Q2SUE8_BURTA</name>
<dbReference type="Gene3D" id="2.60.40.1820">
    <property type="match status" value="1"/>
</dbReference>
<dbReference type="AlphaFoldDB" id="Q2SUE8"/>
<proteinExistence type="predicted"/>